<dbReference type="STRING" id="927083.DB32_001482"/>
<evidence type="ECO:0000313" key="1">
    <source>
        <dbReference type="EMBL" id="AKF04333.1"/>
    </source>
</evidence>
<organism evidence="1 2">
    <name type="scientific">Sandaracinus amylolyticus</name>
    <dbReference type="NCBI Taxonomy" id="927083"/>
    <lineage>
        <taxon>Bacteria</taxon>
        <taxon>Pseudomonadati</taxon>
        <taxon>Myxococcota</taxon>
        <taxon>Polyangia</taxon>
        <taxon>Polyangiales</taxon>
        <taxon>Sandaracinaceae</taxon>
        <taxon>Sandaracinus</taxon>
    </lineage>
</organism>
<name>A0A0F6W0T1_9BACT</name>
<evidence type="ECO:0000313" key="2">
    <source>
        <dbReference type="Proteomes" id="UP000034883"/>
    </source>
</evidence>
<dbReference type="Proteomes" id="UP000034883">
    <property type="component" value="Chromosome"/>
</dbReference>
<proteinExistence type="predicted"/>
<accession>A0A0F6W0T1</accession>
<keyword evidence="2" id="KW-1185">Reference proteome</keyword>
<dbReference type="EMBL" id="CP011125">
    <property type="protein sequence ID" value="AKF04333.1"/>
    <property type="molecule type" value="Genomic_DNA"/>
</dbReference>
<gene>
    <name evidence="1" type="ORF">DB32_001482</name>
</gene>
<protein>
    <submittedName>
        <fullName evidence="1">Uncharacterized protein</fullName>
    </submittedName>
</protein>
<sequence>MMLGGCSALFDPDRAQCASDDDCSAEVTGQPGLTCVSGLCTGRADDRWYCAGRPELPSPAVPITLHRAFVDLQSGAPVQVEVRVCNGLDATCASPAFGPVSSDANGLVTLEITSGFEGFLQVTSETHLPNVIVLSPAAVSETTPSPQPQVTAEGYAQLGVAAGTPPDLANAGHAFIGIFACPGESAAGVSFEVDRTLSTTARYYLQAGVPSLSLDRTDPSGRAGFVNLPEGIVTLIATDSATGEMLGRVPFLTRRGWITSVGFGGDDVSR</sequence>
<dbReference type="AlphaFoldDB" id="A0A0F6W0T1"/>
<reference evidence="1 2" key="1">
    <citation type="submission" date="2015-03" db="EMBL/GenBank/DDBJ databases">
        <title>Genome assembly of Sandaracinus amylolyticus DSM 53668.</title>
        <authorList>
            <person name="Sharma G."/>
            <person name="Subramanian S."/>
        </authorList>
    </citation>
    <scope>NUCLEOTIDE SEQUENCE [LARGE SCALE GENOMIC DNA]</scope>
    <source>
        <strain evidence="1 2">DSM 53668</strain>
    </source>
</reference>
<dbReference type="KEGG" id="samy:DB32_001482"/>